<dbReference type="InterPro" id="IPR053149">
    <property type="entry name" value="TPK"/>
</dbReference>
<evidence type="ECO:0000259" key="6">
    <source>
        <dbReference type="SMART" id="SM00983"/>
    </source>
</evidence>
<dbReference type="PANTHER" id="PTHR41299">
    <property type="entry name" value="THIAMINE PYROPHOSPHOKINASE"/>
    <property type="match status" value="1"/>
</dbReference>
<evidence type="ECO:0000256" key="1">
    <source>
        <dbReference type="ARBA" id="ARBA00022679"/>
    </source>
</evidence>
<comment type="caution">
    <text evidence="7">The sequence shown here is derived from an EMBL/GenBank/DDBJ whole genome shotgun (WGS) entry which is preliminary data.</text>
</comment>
<proteinExistence type="predicted"/>
<dbReference type="GO" id="GO:0004788">
    <property type="term" value="F:thiamine diphosphokinase activity"/>
    <property type="evidence" value="ECO:0007669"/>
    <property type="project" value="UniProtKB-UniRule"/>
</dbReference>
<dbReference type="AlphaFoldDB" id="A0A2A6E177"/>
<dbReference type="Pfam" id="PF04265">
    <property type="entry name" value="TPK_B1_binding"/>
    <property type="match status" value="1"/>
</dbReference>
<name>A0A2A6E177_9BACL</name>
<dbReference type="SMART" id="SM00983">
    <property type="entry name" value="TPK_B1_binding"/>
    <property type="match status" value="1"/>
</dbReference>
<keyword evidence="4" id="KW-0067">ATP-binding</keyword>
<dbReference type="GO" id="GO:0005524">
    <property type="term" value="F:ATP binding"/>
    <property type="evidence" value="ECO:0007669"/>
    <property type="project" value="UniProtKB-KW"/>
</dbReference>
<dbReference type="GO" id="GO:0006772">
    <property type="term" value="P:thiamine metabolic process"/>
    <property type="evidence" value="ECO:0007669"/>
    <property type="project" value="UniProtKB-UniRule"/>
</dbReference>
<dbReference type="InterPro" id="IPR007373">
    <property type="entry name" value="Thiamin_PyroPKinase_B1-bd"/>
</dbReference>
<evidence type="ECO:0000256" key="5">
    <source>
        <dbReference type="NCBIfam" id="TIGR01378"/>
    </source>
</evidence>
<dbReference type="CDD" id="cd07995">
    <property type="entry name" value="TPK"/>
    <property type="match status" value="1"/>
</dbReference>
<gene>
    <name evidence="7" type="ORF">BLM47_05520</name>
</gene>
<dbReference type="SUPFAM" id="SSF63999">
    <property type="entry name" value="Thiamin pyrophosphokinase, catalytic domain"/>
    <property type="match status" value="1"/>
</dbReference>
<evidence type="ECO:0000313" key="8">
    <source>
        <dbReference type="Proteomes" id="UP000243688"/>
    </source>
</evidence>
<dbReference type="Pfam" id="PF04263">
    <property type="entry name" value="TPK_catalytic"/>
    <property type="match status" value="1"/>
</dbReference>
<dbReference type="EC" id="2.7.6.2" evidence="5"/>
<evidence type="ECO:0000313" key="7">
    <source>
        <dbReference type="EMBL" id="PDO10791.1"/>
    </source>
</evidence>
<dbReference type="PANTHER" id="PTHR41299:SF1">
    <property type="entry name" value="THIAMINE PYROPHOSPHOKINASE"/>
    <property type="match status" value="1"/>
</dbReference>
<dbReference type="SUPFAM" id="SSF63862">
    <property type="entry name" value="Thiamin pyrophosphokinase, substrate-binding domain"/>
    <property type="match status" value="1"/>
</dbReference>
<reference evidence="7 8" key="1">
    <citation type="submission" date="2016-12" db="EMBL/GenBank/DDBJ databases">
        <title>Candidatus Reconcilibacillus cellulovorans genome.</title>
        <authorList>
            <person name="Kolinko S."/>
            <person name="Wu Y.-W."/>
            <person name="Tachea F."/>
            <person name="Denzel E."/>
            <person name="Hiras J."/>
            <person name="Baecker N."/>
            <person name="Chan L.J."/>
            <person name="Eichorst S.A."/>
            <person name="Frey D."/>
            <person name="Adams P.D."/>
            <person name="Pray T."/>
            <person name="Tanjore D."/>
            <person name="Petzold C.J."/>
            <person name="Gladden J.M."/>
            <person name="Simmons B.A."/>
            <person name="Singer S.W."/>
        </authorList>
    </citation>
    <scope>NUCLEOTIDE SEQUENCE [LARGE SCALE GENOMIC DNA]</scope>
    <source>
        <strain evidence="7">JTherm</strain>
    </source>
</reference>
<dbReference type="InterPro" id="IPR007371">
    <property type="entry name" value="TPK_catalytic"/>
</dbReference>
<organism evidence="7 8">
    <name type="scientific">Candidatus Reconcilbacillus cellulovorans</name>
    <dbReference type="NCBI Taxonomy" id="1906605"/>
    <lineage>
        <taxon>Bacteria</taxon>
        <taxon>Bacillati</taxon>
        <taxon>Bacillota</taxon>
        <taxon>Bacilli</taxon>
        <taxon>Bacillales</taxon>
        <taxon>Paenibacillaceae</taxon>
        <taxon>Candidatus Reconcilbacillus</taxon>
    </lineage>
</organism>
<evidence type="ECO:0000256" key="3">
    <source>
        <dbReference type="ARBA" id="ARBA00022777"/>
    </source>
</evidence>
<dbReference type="Proteomes" id="UP000243688">
    <property type="component" value="Unassembled WGS sequence"/>
</dbReference>
<keyword evidence="1" id="KW-0808">Transferase</keyword>
<dbReference type="GO" id="GO:0030975">
    <property type="term" value="F:thiamine binding"/>
    <property type="evidence" value="ECO:0007669"/>
    <property type="project" value="InterPro"/>
</dbReference>
<evidence type="ECO:0000256" key="4">
    <source>
        <dbReference type="ARBA" id="ARBA00022840"/>
    </source>
</evidence>
<dbReference type="GO" id="GO:0016301">
    <property type="term" value="F:kinase activity"/>
    <property type="evidence" value="ECO:0007669"/>
    <property type="project" value="UniProtKB-KW"/>
</dbReference>
<dbReference type="Gene3D" id="3.40.50.10240">
    <property type="entry name" value="Thiamin pyrophosphokinase, catalytic domain"/>
    <property type="match status" value="1"/>
</dbReference>
<dbReference type="InterPro" id="IPR036371">
    <property type="entry name" value="TPK_B1-bd_sf"/>
</dbReference>
<feature type="domain" description="Thiamin pyrophosphokinase thiamin-binding" evidence="6">
    <location>
        <begin position="160"/>
        <end position="226"/>
    </location>
</feature>
<protein>
    <recommendedName>
        <fullName evidence="5">Thiamine diphosphokinase</fullName>
        <ecNumber evidence="5">2.7.6.2</ecNumber>
    </recommendedName>
</protein>
<accession>A0A2A6E177</accession>
<keyword evidence="2" id="KW-0547">Nucleotide-binding</keyword>
<dbReference type="InterPro" id="IPR036759">
    <property type="entry name" value="TPK_catalytic_sf"/>
</dbReference>
<keyword evidence="3 7" id="KW-0418">Kinase</keyword>
<dbReference type="NCBIfam" id="TIGR01378">
    <property type="entry name" value="thi_PPkinase"/>
    <property type="match status" value="1"/>
</dbReference>
<dbReference type="GO" id="GO:0009229">
    <property type="term" value="P:thiamine diphosphate biosynthetic process"/>
    <property type="evidence" value="ECO:0007669"/>
    <property type="project" value="InterPro"/>
</dbReference>
<dbReference type="InterPro" id="IPR006282">
    <property type="entry name" value="Thi_PPkinase"/>
</dbReference>
<sequence>MTATRRAIVFGGGRLGRWALDDIRPDDLLVGADRGAAFLVRHGLHPAAAIGDFDSVDAATRERIRRQSGVFLDCDPVDKDRTDLEMALDWVLELAVGGTSEGTTENAVDPRIGEIELRGATGTRLDHTLANIFLLRRPVLRGVDAALRDATNRVRLAVPGRPVTVTRGPYRYVSLLPLAGEARGVTLAGFKYPLENAVLVAGSTLSVSNELAAETGTVIVAEGELLVVESRDGPVRKGVRP</sequence>
<evidence type="ECO:0000256" key="2">
    <source>
        <dbReference type="ARBA" id="ARBA00022741"/>
    </source>
</evidence>
<dbReference type="EMBL" id="MOXJ01000009">
    <property type="protein sequence ID" value="PDO10791.1"/>
    <property type="molecule type" value="Genomic_DNA"/>
</dbReference>